<evidence type="ECO:0000313" key="3">
    <source>
        <dbReference type="Proteomes" id="UP001604336"/>
    </source>
</evidence>
<accession>A0ABD1QVZ4</accession>
<organism evidence="2 3">
    <name type="scientific">Abeliophyllum distichum</name>
    <dbReference type="NCBI Taxonomy" id="126358"/>
    <lineage>
        <taxon>Eukaryota</taxon>
        <taxon>Viridiplantae</taxon>
        <taxon>Streptophyta</taxon>
        <taxon>Embryophyta</taxon>
        <taxon>Tracheophyta</taxon>
        <taxon>Spermatophyta</taxon>
        <taxon>Magnoliopsida</taxon>
        <taxon>eudicotyledons</taxon>
        <taxon>Gunneridae</taxon>
        <taxon>Pentapetalae</taxon>
        <taxon>asterids</taxon>
        <taxon>lamiids</taxon>
        <taxon>Lamiales</taxon>
        <taxon>Oleaceae</taxon>
        <taxon>Forsythieae</taxon>
        <taxon>Abeliophyllum</taxon>
    </lineage>
</organism>
<feature type="region of interest" description="Disordered" evidence="1">
    <location>
        <begin position="1"/>
        <end position="24"/>
    </location>
</feature>
<gene>
    <name evidence="2" type="ORF">Adt_33344</name>
</gene>
<dbReference type="AlphaFoldDB" id="A0ABD1QVZ4"/>
<evidence type="ECO:0000256" key="1">
    <source>
        <dbReference type="SAM" id="MobiDB-lite"/>
    </source>
</evidence>
<dbReference type="Proteomes" id="UP001604336">
    <property type="component" value="Unassembled WGS sequence"/>
</dbReference>
<dbReference type="EMBL" id="JBFOLK010000010">
    <property type="protein sequence ID" value="KAL2480378.1"/>
    <property type="molecule type" value="Genomic_DNA"/>
</dbReference>
<protein>
    <submittedName>
        <fullName evidence="2">Uncharacterized protein</fullName>
    </submittedName>
</protein>
<comment type="caution">
    <text evidence="2">The sequence shown here is derived from an EMBL/GenBank/DDBJ whole genome shotgun (WGS) entry which is preliminary data.</text>
</comment>
<name>A0ABD1QVZ4_9LAMI</name>
<proteinExistence type="predicted"/>
<reference evidence="3" key="1">
    <citation type="submission" date="2024-07" db="EMBL/GenBank/DDBJ databases">
        <title>Two chromosome-level genome assemblies of Korean endemic species Abeliophyllum distichum and Forsythia ovata (Oleaceae).</title>
        <authorList>
            <person name="Jang H."/>
        </authorList>
    </citation>
    <scope>NUCLEOTIDE SEQUENCE [LARGE SCALE GENOMIC DNA]</scope>
</reference>
<sequence>MRIVRKLAGAGSDAGMQEANEQQLPEDTHLEEIPVGDPDAGLKIMMSFLGVKPGCQICKLGDDHLQDIDISSNVCHMEKELEEERAARKATDAARTEIEQRMKSKLNVVGKQFNSTLQFCYHSMQQLCRQWM</sequence>
<keyword evidence="3" id="KW-1185">Reference proteome</keyword>
<evidence type="ECO:0000313" key="2">
    <source>
        <dbReference type="EMBL" id="KAL2480378.1"/>
    </source>
</evidence>